<evidence type="ECO:0000313" key="1">
    <source>
        <dbReference type="EMBL" id="PRY84739.1"/>
    </source>
</evidence>
<dbReference type="EMBL" id="PVTR01000017">
    <property type="protein sequence ID" value="PRY84739.1"/>
    <property type="molecule type" value="Genomic_DNA"/>
</dbReference>
<reference evidence="1 2" key="1">
    <citation type="submission" date="2018-03" db="EMBL/GenBank/DDBJ databases">
        <title>Genomic Encyclopedia of Archaeal and Bacterial Type Strains, Phase II (KMG-II): from individual species to whole genera.</title>
        <authorList>
            <person name="Goeker M."/>
        </authorList>
    </citation>
    <scope>NUCLEOTIDE SEQUENCE [LARGE SCALE GENOMIC DNA]</scope>
    <source>
        <strain evidence="1 2">DSM 27929</strain>
    </source>
</reference>
<proteinExistence type="predicted"/>
<sequence>MFDSPDYPQSLEESLFENWLELGRSSKIPYAYLLVVWDDLDMKYLAVYVENRSEIKEFARYGNSPEHRTLVAAYDLYSEGRIL</sequence>
<organism evidence="1 2">
    <name type="scientific">Mongoliibacter ruber</name>
    <dbReference type="NCBI Taxonomy" id="1750599"/>
    <lineage>
        <taxon>Bacteria</taxon>
        <taxon>Pseudomonadati</taxon>
        <taxon>Bacteroidota</taxon>
        <taxon>Cytophagia</taxon>
        <taxon>Cytophagales</taxon>
        <taxon>Cyclobacteriaceae</taxon>
        <taxon>Mongoliibacter</taxon>
    </lineage>
</organism>
<dbReference type="OrthoDB" id="826073at2"/>
<dbReference type="AlphaFoldDB" id="A0A2T0WDF3"/>
<comment type="caution">
    <text evidence="1">The sequence shown here is derived from an EMBL/GenBank/DDBJ whole genome shotgun (WGS) entry which is preliminary data.</text>
</comment>
<protein>
    <submittedName>
        <fullName evidence="1">Uncharacterized protein</fullName>
    </submittedName>
</protein>
<dbReference type="RefSeq" id="WP_106135441.1">
    <property type="nucleotide sequence ID" value="NZ_PVTR01000017.1"/>
</dbReference>
<accession>A0A2T0WDF3</accession>
<name>A0A2T0WDF3_9BACT</name>
<gene>
    <name evidence="1" type="ORF">CLW00_11716</name>
</gene>
<evidence type="ECO:0000313" key="2">
    <source>
        <dbReference type="Proteomes" id="UP000238157"/>
    </source>
</evidence>
<keyword evidence="2" id="KW-1185">Reference proteome</keyword>
<dbReference type="Proteomes" id="UP000238157">
    <property type="component" value="Unassembled WGS sequence"/>
</dbReference>